<proteinExistence type="predicted"/>
<accession>A0A6C0DW46</accession>
<dbReference type="AlphaFoldDB" id="A0A6C0DW46"/>
<name>A0A6C0DW46_9ZZZZ</name>
<protein>
    <submittedName>
        <fullName evidence="1">Uncharacterized protein</fullName>
    </submittedName>
</protein>
<reference evidence="1" key="1">
    <citation type="journal article" date="2020" name="Nature">
        <title>Giant virus diversity and host interactions through global metagenomics.</title>
        <authorList>
            <person name="Schulz F."/>
            <person name="Roux S."/>
            <person name="Paez-Espino D."/>
            <person name="Jungbluth S."/>
            <person name="Walsh D.A."/>
            <person name="Denef V.J."/>
            <person name="McMahon K.D."/>
            <person name="Konstantinidis K.T."/>
            <person name="Eloe-Fadrosh E.A."/>
            <person name="Kyrpides N.C."/>
            <person name="Woyke T."/>
        </authorList>
    </citation>
    <scope>NUCLEOTIDE SEQUENCE</scope>
    <source>
        <strain evidence="1">GVMAG-M-3300023174-60</strain>
    </source>
</reference>
<evidence type="ECO:0000313" key="1">
    <source>
        <dbReference type="EMBL" id="QHT20513.1"/>
    </source>
</evidence>
<organism evidence="1">
    <name type="scientific">viral metagenome</name>
    <dbReference type="NCBI Taxonomy" id="1070528"/>
    <lineage>
        <taxon>unclassified sequences</taxon>
        <taxon>metagenomes</taxon>
        <taxon>organismal metagenomes</taxon>
    </lineage>
</organism>
<dbReference type="EMBL" id="MN739678">
    <property type="protein sequence ID" value="QHT20513.1"/>
    <property type="molecule type" value="Genomic_DNA"/>
</dbReference>
<sequence length="45" mass="5193">MNDLYIFWSICLETGYFIGKITSEYICDSSDKLLETYGGCERTRG</sequence>